<evidence type="ECO:0000259" key="5">
    <source>
        <dbReference type="Pfam" id="PF10551"/>
    </source>
</evidence>
<sequence length="544" mass="62538">MNTFTKNLRKLVDRRAGEQNSCEEAQKLIEGGADITVHAKDGPMIHAVINEERRQRPVLPWKADNCLRLIEVLRKQASRLLAAQVLSSNGNNINEIRRFIELQANTYQSETFGVLGLLGDLLKQERIPIQLEVIQILIVNDSPTVATGDTSLLNNNEIILSEDEVDTFMNEPVVEGEITTGISNRKCDMVFMNGYSYLHMNTAKETIGWRCAKRSENCKAVIHTSRITGRFSKWNGQFHCHTRDLNEMRKREILSAIKKRVLEEFIPVKIIVEQEYTKGNLTTDEKRHMPLPSQIESGIHKLRRKAVPPIPHDQKFIMPSVYLETYSKEPFLIYDKRKNQYGGRLMIFSSPEQLNVLSHSDILFADGTFRVSPLLFEQLYVLLAIQHEGAVPVCFILTSNRRHDTYEGIFHCLKRIASKQGVVLKPKTIICDLEKAFMKAVTSELPETVVTGCWFHHCQSCYRNIQQLGLMKIYNFDAEARHFLRAVMGLALLSIDHIYEGLYALKEKMEGHDQHDHLNPFINYFQNEWIDHFKPSLWCVSGSK</sequence>
<dbReference type="Proteomes" id="UP000663852">
    <property type="component" value="Unassembled WGS sequence"/>
</dbReference>
<feature type="domain" description="MULE transposase" evidence="5">
    <location>
        <begin position="363"/>
        <end position="459"/>
    </location>
</feature>
<reference evidence="6" key="1">
    <citation type="submission" date="2021-02" db="EMBL/GenBank/DDBJ databases">
        <authorList>
            <person name="Nowell W R."/>
        </authorList>
    </citation>
    <scope>NUCLEOTIDE SEQUENCE</scope>
</reference>
<name>A0A814MHY1_ADIRI</name>
<dbReference type="AlphaFoldDB" id="A0A814MHY1"/>
<dbReference type="Pfam" id="PF10551">
    <property type="entry name" value="MULE"/>
    <property type="match status" value="1"/>
</dbReference>
<dbReference type="InterPro" id="IPR007588">
    <property type="entry name" value="Znf_FLYWCH"/>
</dbReference>
<keyword evidence="2" id="KW-0863">Zinc-finger</keyword>
<dbReference type="PANTHER" id="PTHR47160:SF8">
    <property type="entry name" value="MULE TRANSPOSASE DOMAIN-CONTAINING PROTEIN"/>
    <property type="match status" value="1"/>
</dbReference>
<evidence type="ECO:0000313" key="6">
    <source>
        <dbReference type="EMBL" id="CAF1079998.1"/>
    </source>
</evidence>
<dbReference type="PANTHER" id="PTHR47160">
    <property type="entry name" value="PUTATIVE-RELATED"/>
    <property type="match status" value="1"/>
</dbReference>
<organism evidence="6 7">
    <name type="scientific">Adineta ricciae</name>
    <name type="common">Rotifer</name>
    <dbReference type="NCBI Taxonomy" id="249248"/>
    <lineage>
        <taxon>Eukaryota</taxon>
        <taxon>Metazoa</taxon>
        <taxon>Spiralia</taxon>
        <taxon>Gnathifera</taxon>
        <taxon>Rotifera</taxon>
        <taxon>Eurotatoria</taxon>
        <taxon>Bdelloidea</taxon>
        <taxon>Adinetida</taxon>
        <taxon>Adinetidae</taxon>
        <taxon>Adineta</taxon>
    </lineage>
</organism>
<dbReference type="Gene3D" id="2.20.25.240">
    <property type="match status" value="1"/>
</dbReference>
<proteinExistence type="predicted"/>
<accession>A0A814MHY1</accession>
<dbReference type="GO" id="GO:0008270">
    <property type="term" value="F:zinc ion binding"/>
    <property type="evidence" value="ECO:0007669"/>
    <property type="project" value="UniProtKB-KW"/>
</dbReference>
<evidence type="ECO:0000256" key="1">
    <source>
        <dbReference type="ARBA" id="ARBA00022723"/>
    </source>
</evidence>
<evidence type="ECO:0000256" key="2">
    <source>
        <dbReference type="ARBA" id="ARBA00022771"/>
    </source>
</evidence>
<evidence type="ECO:0008006" key="8">
    <source>
        <dbReference type="Google" id="ProtNLM"/>
    </source>
</evidence>
<dbReference type="InterPro" id="IPR018289">
    <property type="entry name" value="MULE_transposase_dom"/>
</dbReference>
<dbReference type="EMBL" id="CAJNOJ010000089">
    <property type="protein sequence ID" value="CAF1079998.1"/>
    <property type="molecule type" value="Genomic_DNA"/>
</dbReference>
<gene>
    <name evidence="6" type="ORF">EDS130_LOCUS18911</name>
</gene>
<evidence type="ECO:0000313" key="7">
    <source>
        <dbReference type="Proteomes" id="UP000663852"/>
    </source>
</evidence>
<keyword evidence="3" id="KW-0862">Zinc</keyword>
<dbReference type="OrthoDB" id="10037548at2759"/>
<evidence type="ECO:0000259" key="4">
    <source>
        <dbReference type="Pfam" id="PF04500"/>
    </source>
</evidence>
<comment type="caution">
    <text evidence="6">The sequence shown here is derived from an EMBL/GenBank/DDBJ whole genome shotgun (WGS) entry which is preliminary data.</text>
</comment>
<evidence type="ECO:0000256" key="3">
    <source>
        <dbReference type="ARBA" id="ARBA00022833"/>
    </source>
</evidence>
<keyword evidence="1" id="KW-0479">Metal-binding</keyword>
<protein>
    <recommendedName>
        <fullName evidence="8">MULE transposase domain-containing protein</fullName>
    </recommendedName>
</protein>
<feature type="domain" description="FLYWCH-type" evidence="4">
    <location>
        <begin position="183"/>
        <end position="241"/>
    </location>
</feature>
<dbReference type="Pfam" id="PF04500">
    <property type="entry name" value="FLYWCH"/>
    <property type="match status" value="1"/>
</dbReference>